<proteinExistence type="predicted"/>
<dbReference type="GO" id="GO:0003700">
    <property type="term" value="F:DNA-binding transcription factor activity"/>
    <property type="evidence" value="ECO:0007669"/>
    <property type="project" value="InterPro"/>
</dbReference>
<dbReference type="PANTHER" id="PTHR46796:SF15">
    <property type="entry name" value="BLL1074 PROTEIN"/>
    <property type="match status" value="1"/>
</dbReference>
<organism evidence="5 6">
    <name type="scientific">Catenuloplanes atrovinosus</name>
    <dbReference type="NCBI Taxonomy" id="137266"/>
    <lineage>
        <taxon>Bacteria</taxon>
        <taxon>Bacillati</taxon>
        <taxon>Actinomycetota</taxon>
        <taxon>Actinomycetes</taxon>
        <taxon>Micromonosporales</taxon>
        <taxon>Micromonosporaceae</taxon>
        <taxon>Catenuloplanes</taxon>
    </lineage>
</organism>
<dbReference type="SMART" id="SM00342">
    <property type="entry name" value="HTH_ARAC"/>
    <property type="match status" value="1"/>
</dbReference>
<evidence type="ECO:0000256" key="3">
    <source>
        <dbReference type="ARBA" id="ARBA00023163"/>
    </source>
</evidence>
<dbReference type="GO" id="GO:0043565">
    <property type="term" value="F:sequence-specific DNA binding"/>
    <property type="evidence" value="ECO:0007669"/>
    <property type="project" value="InterPro"/>
</dbReference>
<accession>A0AAE3YQF9</accession>
<keyword evidence="1" id="KW-0805">Transcription regulation</keyword>
<sequence length="265" mass="27718">MDGPPQLHSIPVRGDARACEPRVGRAHPGLRRFVAGYAGFGRPGARPIAHRMLALPTTAIIVDVECGTTVVTGPRSAGGVCEESLWGHGVLVALTPRGVPALLGVPAAELAGRVLPLADVCGGRAAELRDRVAAAPSWAARRAVLDSLLRPRFPDDRQALADAAWRRLQRDGARVADVAAELDVGRRRLELACRAHLGQSPALIARIARFQRAIGLLAGGLPPAAAAARAGYADQPHLTREAGTLAGVTPGTLCAILQDVPPVRR</sequence>
<dbReference type="PROSITE" id="PS01124">
    <property type="entry name" value="HTH_ARAC_FAMILY_2"/>
    <property type="match status" value="1"/>
</dbReference>
<dbReference type="Gene3D" id="1.10.10.60">
    <property type="entry name" value="Homeodomain-like"/>
    <property type="match status" value="1"/>
</dbReference>
<dbReference type="Proteomes" id="UP001183643">
    <property type="component" value="Unassembled WGS sequence"/>
</dbReference>
<comment type="caution">
    <text evidence="5">The sequence shown here is derived from an EMBL/GenBank/DDBJ whole genome shotgun (WGS) entry which is preliminary data.</text>
</comment>
<evidence type="ECO:0000256" key="1">
    <source>
        <dbReference type="ARBA" id="ARBA00023015"/>
    </source>
</evidence>
<dbReference type="AlphaFoldDB" id="A0AAE3YQF9"/>
<keyword evidence="6" id="KW-1185">Reference proteome</keyword>
<reference evidence="5" key="1">
    <citation type="submission" date="2023-07" db="EMBL/GenBank/DDBJ databases">
        <title>Sequencing the genomes of 1000 actinobacteria strains.</title>
        <authorList>
            <person name="Klenk H.-P."/>
        </authorList>
    </citation>
    <scope>NUCLEOTIDE SEQUENCE</scope>
    <source>
        <strain evidence="5">DSM 44707</strain>
    </source>
</reference>
<protein>
    <submittedName>
        <fullName evidence="5">AraC-like DNA-binding protein</fullName>
    </submittedName>
</protein>
<dbReference type="InterPro" id="IPR018060">
    <property type="entry name" value="HTH_AraC"/>
</dbReference>
<feature type="domain" description="HTH araC/xylS-type" evidence="4">
    <location>
        <begin position="158"/>
        <end position="256"/>
    </location>
</feature>
<dbReference type="PANTHER" id="PTHR46796">
    <property type="entry name" value="HTH-TYPE TRANSCRIPTIONAL ACTIVATOR RHAS-RELATED"/>
    <property type="match status" value="1"/>
</dbReference>
<evidence type="ECO:0000313" key="6">
    <source>
        <dbReference type="Proteomes" id="UP001183643"/>
    </source>
</evidence>
<dbReference type="Pfam" id="PF12833">
    <property type="entry name" value="HTH_18"/>
    <property type="match status" value="1"/>
</dbReference>
<evidence type="ECO:0000313" key="5">
    <source>
        <dbReference type="EMBL" id="MDR7275901.1"/>
    </source>
</evidence>
<dbReference type="InterPro" id="IPR050204">
    <property type="entry name" value="AraC_XylS_family_regulators"/>
</dbReference>
<keyword evidence="2 5" id="KW-0238">DNA-binding</keyword>
<gene>
    <name evidence="5" type="ORF">J2S41_002679</name>
</gene>
<evidence type="ECO:0000256" key="2">
    <source>
        <dbReference type="ARBA" id="ARBA00023125"/>
    </source>
</evidence>
<dbReference type="EMBL" id="JAVDYB010000001">
    <property type="protein sequence ID" value="MDR7275901.1"/>
    <property type="molecule type" value="Genomic_DNA"/>
</dbReference>
<name>A0AAE3YQF9_9ACTN</name>
<evidence type="ECO:0000259" key="4">
    <source>
        <dbReference type="PROSITE" id="PS01124"/>
    </source>
</evidence>
<keyword evidence="3" id="KW-0804">Transcription</keyword>
<dbReference type="RefSeq" id="WP_310367453.1">
    <property type="nucleotide sequence ID" value="NZ_JAVDYB010000001.1"/>
</dbReference>